<dbReference type="EMBL" id="CP108021">
    <property type="protein sequence ID" value="WUM20757.1"/>
    <property type="molecule type" value="Genomic_DNA"/>
</dbReference>
<dbReference type="Pfam" id="PF01557">
    <property type="entry name" value="FAA_hydrolase"/>
    <property type="match status" value="1"/>
</dbReference>
<dbReference type="PANTHER" id="PTHR43211:SF1">
    <property type="entry name" value="BLL6422 PROTEIN"/>
    <property type="match status" value="1"/>
</dbReference>
<dbReference type="Gene3D" id="3.90.850.10">
    <property type="entry name" value="Fumarylacetoacetase-like, C-terminal domain"/>
    <property type="match status" value="1"/>
</dbReference>
<dbReference type="InterPro" id="IPR011234">
    <property type="entry name" value="Fumarylacetoacetase-like_C"/>
</dbReference>
<dbReference type="KEGG" id="whr:OG579_02690"/>
<dbReference type="RefSeq" id="WP_328857976.1">
    <property type="nucleotide sequence ID" value="NZ_CP108021.1"/>
</dbReference>
<keyword evidence="2" id="KW-0378">Hydrolase</keyword>
<reference evidence="2 3" key="1">
    <citation type="submission" date="2022-10" db="EMBL/GenBank/DDBJ databases">
        <title>The complete genomes of actinobacterial strains from the NBC collection.</title>
        <authorList>
            <person name="Joergensen T.S."/>
            <person name="Alvarez Arevalo M."/>
            <person name="Sterndorff E.B."/>
            <person name="Faurdal D."/>
            <person name="Vuksanovic O."/>
            <person name="Mourched A.-S."/>
            <person name="Charusanti P."/>
            <person name="Shaw S."/>
            <person name="Blin K."/>
            <person name="Weber T."/>
        </authorList>
    </citation>
    <scope>NUCLEOTIDE SEQUENCE [LARGE SCALE GENOMIC DNA]</scope>
    <source>
        <strain evidence="2 3">NBC_00319</strain>
    </source>
</reference>
<dbReference type="AlphaFoldDB" id="A0AAU4K401"/>
<dbReference type="InterPro" id="IPR036663">
    <property type="entry name" value="Fumarylacetoacetase_C_sf"/>
</dbReference>
<gene>
    <name evidence="2" type="ORF">OG579_02690</name>
</gene>
<evidence type="ECO:0000313" key="2">
    <source>
        <dbReference type="EMBL" id="WUM20757.1"/>
    </source>
</evidence>
<organism evidence="2 3">
    <name type="scientific">Williamsia herbipolensis</name>
    <dbReference type="NCBI Taxonomy" id="1603258"/>
    <lineage>
        <taxon>Bacteria</taxon>
        <taxon>Bacillati</taxon>
        <taxon>Actinomycetota</taxon>
        <taxon>Actinomycetes</taxon>
        <taxon>Mycobacteriales</taxon>
        <taxon>Nocardiaceae</taxon>
        <taxon>Williamsia</taxon>
    </lineage>
</organism>
<dbReference type="PANTHER" id="PTHR43211">
    <property type="entry name" value="FUMARYLACETOACETATE HYDROLASE"/>
    <property type="match status" value="1"/>
</dbReference>
<dbReference type="SUPFAM" id="SSF56529">
    <property type="entry name" value="FAH"/>
    <property type="match status" value="1"/>
</dbReference>
<dbReference type="GO" id="GO:0016787">
    <property type="term" value="F:hydrolase activity"/>
    <property type="evidence" value="ECO:0007669"/>
    <property type="project" value="UniProtKB-KW"/>
</dbReference>
<evidence type="ECO:0000259" key="1">
    <source>
        <dbReference type="Pfam" id="PF01557"/>
    </source>
</evidence>
<keyword evidence="3" id="KW-1185">Reference proteome</keyword>
<evidence type="ECO:0000313" key="3">
    <source>
        <dbReference type="Proteomes" id="UP001432128"/>
    </source>
</evidence>
<proteinExistence type="predicted"/>
<feature type="domain" description="Fumarylacetoacetase-like C-terminal" evidence="1">
    <location>
        <begin position="138"/>
        <end position="326"/>
    </location>
</feature>
<dbReference type="Proteomes" id="UP001432128">
    <property type="component" value="Chromosome"/>
</dbReference>
<name>A0AAU4K401_9NOCA</name>
<protein>
    <submittedName>
        <fullName evidence="2">Fumarylacetoacetate hydrolase family protein</fullName>
    </submittedName>
</protein>
<sequence length="330" mass="35327">MRVRTVGSGETSAVAAWHETSQQWIDLDAAAQALDPGARGEATRGVLAFLAARERGRDTAASLMDRAVAENVAVVTPTPTRPLQPASLRCFMGWEQHWSQAAHQLVRRNIPAAMPFIRGVEMVTRKDFPALRPGASFADHPMYYTGNHLTILGDGDVVPWPSYSDLLDFELEFGMIVDRPLRDATPAQGADAIGGFVVFNDLSARDTQWDEQRNGSFGPVVKTKTFASSMGSVVVTADEVLDRLDDLSASVVVDGETWSSTGTAGLRWGPGDTVAYASRGEDVFPGEMMTSGTLPSGCGLELDRWIAPGNTVTLSIDVIGSVTNTIGAKA</sequence>
<accession>A0AAU4K401</accession>